<keyword evidence="9" id="KW-1185">Reference proteome</keyword>
<dbReference type="SUPFAM" id="SSF55961">
    <property type="entry name" value="Bet v1-like"/>
    <property type="match status" value="1"/>
</dbReference>
<dbReference type="AlphaFoldDB" id="A0A7Y0HEG5"/>
<comment type="cofactor">
    <cofactor evidence="1">
        <name>Fe cation</name>
        <dbReference type="ChEBI" id="CHEBI:24875"/>
    </cofactor>
</comment>
<evidence type="ECO:0000259" key="7">
    <source>
        <dbReference type="PROSITE" id="PS51296"/>
    </source>
</evidence>
<dbReference type="Proteomes" id="UP000539372">
    <property type="component" value="Unassembled WGS sequence"/>
</dbReference>
<keyword evidence="3" id="KW-0479">Metal-binding</keyword>
<evidence type="ECO:0000256" key="4">
    <source>
        <dbReference type="ARBA" id="ARBA00023002"/>
    </source>
</evidence>
<dbReference type="CDD" id="cd08884">
    <property type="entry name" value="RHO_alpha_C_GbcA-like"/>
    <property type="match status" value="1"/>
</dbReference>
<evidence type="ECO:0000256" key="1">
    <source>
        <dbReference type="ARBA" id="ARBA00001962"/>
    </source>
</evidence>
<dbReference type="GO" id="GO:0051213">
    <property type="term" value="F:dioxygenase activity"/>
    <property type="evidence" value="ECO:0007669"/>
    <property type="project" value="UniProtKB-KW"/>
</dbReference>
<gene>
    <name evidence="8" type="ORF">HH303_00425</name>
</gene>
<dbReference type="Gene3D" id="3.90.380.10">
    <property type="entry name" value="Naphthalene 1,2-dioxygenase Alpha Subunit, Chain A, domain 1"/>
    <property type="match status" value="1"/>
</dbReference>
<keyword evidence="5" id="KW-0408">Iron</keyword>
<keyword evidence="2" id="KW-0001">2Fe-2S</keyword>
<dbReference type="GO" id="GO:0005506">
    <property type="term" value="F:iron ion binding"/>
    <property type="evidence" value="ECO:0007669"/>
    <property type="project" value="InterPro"/>
</dbReference>
<dbReference type="PANTHER" id="PTHR43756">
    <property type="entry name" value="CHOLINE MONOOXYGENASE, CHLOROPLASTIC"/>
    <property type="match status" value="1"/>
</dbReference>
<dbReference type="InterPro" id="IPR001663">
    <property type="entry name" value="Rng_hydr_dOase-A"/>
</dbReference>
<evidence type="ECO:0000256" key="5">
    <source>
        <dbReference type="ARBA" id="ARBA00023004"/>
    </source>
</evidence>
<sequence length="412" mass="46372">MDALIHAKALLESRRPGYSLPQGLYSDQAIFDLEMDMLFQRDWLFAGHDCEIPKVGDYVTYKVGSAEAIIIRSADGEIRAFHNSCRHRGSRLCQSHRGSAPRLVCPYHQWTYDTEGKLLFAREMGPSFDPTAHALKPVQCRSFAGYIFICFAEDAPDFEAFRAVAEPYMLPHGLKDAKLAHSSSIVEAGNWKLVWENNRECYHCSGSHPELCRTYSDAPTFTGVVGQDGDDTLKNHWDRCEAAGLPSTFQIADNNQYRVMRVPLNRDTESFTMSGKPAVSKPLGGIGEQRIGSMLLFHYPTTWNHLLRDHTVTFQVTPIGPKETLVTTKWLVHKDAVEGVDYDLKTLTEVWTATNDQDRRLVEQNQMGIDSPAYEPGPYSPVYEDGVIQFVDWYCEAFGKQLNAASFLAAAE</sequence>
<dbReference type="Gene3D" id="2.102.10.10">
    <property type="entry name" value="Rieske [2Fe-2S] iron-sulphur domain"/>
    <property type="match status" value="1"/>
</dbReference>
<dbReference type="PANTHER" id="PTHR43756:SF5">
    <property type="entry name" value="CHOLINE MONOOXYGENASE, CHLOROPLASTIC"/>
    <property type="match status" value="1"/>
</dbReference>
<dbReference type="InterPro" id="IPR015879">
    <property type="entry name" value="Ring_hydroxy_dOase_asu_C_dom"/>
</dbReference>
<dbReference type="PROSITE" id="PS51296">
    <property type="entry name" value="RIESKE"/>
    <property type="match status" value="1"/>
</dbReference>
<dbReference type="InterPro" id="IPR017941">
    <property type="entry name" value="Rieske_2Fe-2S"/>
</dbReference>
<dbReference type="RefSeq" id="WP_169623239.1">
    <property type="nucleotide sequence ID" value="NZ_JABBNT010000001.1"/>
</dbReference>
<dbReference type="InterPro" id="IPR036922">
    <property type="entry name" value="Rieske_2Fe-2S_sf"/>
</dbReference>
<name>A0A7Y0HEG5_9PROT</name>
<evidence type="ECO:0000256" key="3">
    <source>
        <dbReference type="ARBA" id="ARBA00022723"/>
    </source>
</evidence>
<keyword evidence="4" id="KW-0560">Oxidoreductase</keyword>
<feature type="domain" description="Rieske" evidence="7">
    <location>
        <begin position="43"/>
        <end position="149"/>
    </location>
</feature>
<dbReference type="EMBL" id="JABBNT010000001">
    <property type="protein sequence ID" value="NMM42922.1"/>
    <property type="molecule type" value="Genomic_DNA"/>
</dbReference>
<protein>
    <submittedName>
        <fullName evidence="8">Aromatic ring-hydroxylating dioxygenase subunit alpha</fullName>
    </submittedName>
</protein>
<dbReference type="GO" id="GO:0051537">
    <property type="term" value="F:2 iron, 2 sulfur cluster binding"/>
    <property type="evidence" value="ECO:0007669"/>
    <property type="project" value="UniProtKB-KW"/>
</dbReference>
<dbReference type="SUPFAM" id="SSF50022">
    <property type="entry name" value="ISP domain"/>
    <property type="match status" value="1"/>
</dbReference>
<comment type="caution">
    <text evidence="8">The sequence shown here is derived from an EMBL/GenBank/DDBJ whole genome shotgun (WGS) entry which is preliminary data.</text>
</comment>
<dbReference type="PRINTS" id="PR00090">
    <property type="entry name" value="RNGDIOXGNASE"/>
</dbReference>
<reference evidence="8 9" key="1">
    <citation type="submission" date="2020-04" db="EMBL/GenBank/DDBJ databases">
        <title>Rhodospirillaceae bacterium KN72 isolated from deep sea.</title>
        <authorList>
            <person name="Zhang D.-C."/>
        </authorList>
    </citation>
    <scope>NUCLEOTIDE SEQUENCE [LARGE SCALE GENOMIC DNA]</scope>
    <source>
        <strain evidence="8 9">KN72</strain>
    </source>
</reference>
<proteinExistence type="predicted"/>
<evidence type="ECO:0000256" key="2">
    <source>
        <dbReference type="ARBA" id="ARBA00022714"/>
    </source>
</evidence>
<accession>A0A7Y0HEG5</accession>
<dbReference type="Pfam" id="PF00355">
    <property type="entry name" value="Rieske"/>
    <property type="match status" value="1"/>
</dbReference>
<organism evidence="8 9">
    <name type="scientific">Pacificispira spongiicola</name>
    <dbReference type="NCBI Taxonomy" id="2729598"/>
    <lineage>
        <taxon>Bacteria</taxon>
        <taxon>Pseudomonadati</taxon>
        <taxon>Pseudomonadota</taxon>
        <taxon>Alphaproteobacteria</taxon>
        <taxon>Rhodospirillales</taxon>
        <taxon>Rhodospirillaceae</taxon>
        <taxon>Pacificispira</taxon>
    </lineage>
</organism>
<dbReference type="CDD" id="cd03469">
    <property type="entry name" value="Rieske_RO_Alpha_N"/>
    <property type="match status" value="1"/>
</dbReference>
<evidence type="ECO:0000313" key="8">
    <source>
        <dbReference type="EMBL" id="NMM42922.1"/>
    </source>
</evidence>
<keyword evidence="6" id="KW-0411">Iron-sulfur</keyword>
<keyword evidence="8" id="KW-0223">Dioxygenase</keyword>
<evidence type="ECO:0000313" key="9">
    <source>
        <dbReference type="Proteomes" id="UP000539372"/>
    </source>
</evidence>
<dbReference type="Pfam" id="PF00848">
    <property type="entry name" value="Ring_hydroxyl_A"/>
    <property type="match status" value="1"/>
</dbReference>
<evidence type="ECO:0000256" key="6">
    <source>
        <dbReference type="ARBA" id="ARBA00023014"/>
    </source>
</evidence>